<dbReference type="EMBL" id="MG923501">
    <property type="protein sequence ID" value="AZL93314.1"/>
    <property type="molecule type" value="Genomic_DNA"/>
</dbReference>
<dbReference type="GO" id="GO:0016020">
    <property type="term" value="C:membrane"/>
    <property type="evidence" value="ECO:0007669"/>
    <property type="project" value="UniProtKB-SubCell"/>
</dbReference>
<dbReference type="InterPro" id="IPR013833">
    <property type="entry name" value="Cyt_c_oxidase_su3_a-hlx"/>
</dbReference>
<dbReference type="Gene3D" id="1.20.120.80">
    <property type="entry name" value="Cytochrome c oxidase, subunit III, four-helix bundle"/>
    <property type="match status" value="1"/>
</dbReference>
<dbReference type="PANTHER" id="PTHR11403:SF7">
    <property type="entry name" value="CYTOCHROME C OXIDASE SUBUNIT 3"/>
    <property type="match status" value="1"/>
</dbReference>
<keyword evidence="6 9" id="KW-1133">Transmembrane helix</keyword>
<evidence type="ECO:0000256" key="7">
    <source>
        <dbReference type="ARBA" id="ARBA00023136"/>
    </source>
</evidence>
<dbReference type="CDD" id="cd01665">
    <property type="entry name" value="Cyt_c_Oxidase_III"/>
    <property type="match status" value="1"/>
</dbReference>
<evidence type="ECO:0000256" key="1">
    <source>
        <dbReference type="ARBA" id="ARBA00004141"/>
    </source>
</evidence>
<dbReference type="AlphaFoldDB" id="A0A3Q8UA43"/>
<feature type="transmembrane region" description="Helical" evidence="9">
    <location>
        <begin position="70"/>
        <end position="93"/>
    </location>
</feature>
<keyword evidence="8 11" id="KW-0496">Mitochondrion</keyword>
<protein>
    <recommendedName>
        <fullName evidence="3 8">Cytochrome c oxidase subunit 3</fullName>
    </recommendedName>
</protein>
<comment type="function">
    <text evidence="8">Component of the cytochrome c oxidase, the last enzyme in the mitochondrial electron transport chain which drives oxidative phosphorylation. The respiratory chain contains 3 multisubunit complexes succinate dehydrogenase (complex II, CII), ubiquinol-cytochrome c oxidoreductase (cytochrome b-c1 complex, complex III, CIII) and cytochrome c oxidase (complex IV, CIV), that cooperate to transfer electrons derived from NADH and succinate to molecular oxygen, creating an electrochemical gradient over the inner membrane that drives transmembrane transport and the ATP synthase. Cytochrome c oxidase is the component of the respiratory chain that catalyzes the reduction of oxygen to water. Electrons originating from reduced cytochrome c in the intermembrane space (IMS) are transferred via the dinuclear copper A center (CU(A)) of subunit 2 and heme A of subunit 1 to the active site in subunit 1, a binuclear center (BNC) formed by heme A3 and copper B (CU(B)). The BNC reduces molecular oxygen to 2 water molecules using 4 electrons from cytochrome c in the IMS and 4 protons from the mitochondrial matrix.</text>
</comment>
<dbReference type="GO" id="GO:0004129">
    <property type="term" value="F:cytochrome-c oxidase activity"/>
    <property type="evidence" value="ECO:0007669"/>
    <property type="project" value="InterPro"/>
</dbReference>
<dbReference type="InterPro" id="IPR033945">
    <property type="entry name" value="Cyt_c_oxase_su3_dom"/>
</dbReference>
<dbReference type="Gene3D" id="1.10.287.70">
    <property type="match status" value="1"/>
</dbReference>
<dbReference type="Pfam" id="PF00510">
    <property type="entry name" value="COX3"/>
    <property type="match status" value="1"/>
</dbReference>
<evidence type="ECO:0000256" key="2">
    <source>
        <dbReference type="ARBA" id="ARBA00010581"/>
    </source>
</evidence>
<evidence type="ECO:0000256" key="5">
    <source>
        <dbReference type="ARBA" id="ARBA00022967"/>
    </source>
</evidence>
<feature type="transmembrane region" description="Helical" evidence="9">
    <location>
        <begin position="31"/>
        <end position="49"/>
    </location>
</feature>
<sequence length="252" mass="30268">MVSISPWPILISLNLFFVVISIIKMLKNNSFYLLLFMMILLLSLMYQWFRDINRESLFQGMHSMKVKNGLKLGMMLFIISEIFFFMSFFWAFFHSCLSPNIELGMLWPPLNIIPINPLKIPLSNSILLVSSGATLTLSHYLILNNNKYMSEIYMKISIILGLLFCKWQMYEWNYMNFSMNDSIYGSTFYLLTGFHSLHVIIGLMMLSFSLISMKNFYFSKNFHLNFEFSTWYWHFVDMIWLFLYLFIYWFFY</sequence>
<accession>A0A3Q8UA43</accession>
<feature type="transmembrane region" description="Helical" evidence="9">
    <location>
        <begin position="125"/>
        <end position="143"/>
    </location>
</feature>
<dbReference type="InterPro" id="IPR035973">
    <property type="entry name" value="Cyt_c_oxidase_su3-like_sf"/>
</dbReference>
<comment type="similarity">
    <text evidence="2 8">Belongs to the cytochrome c oxidase subunit 3 family.</text>
</comment>
<keyword evidence="7 9" id="KW-0472">Membrane</keyword>
<dbReference type="PROSITE" id="PS50253">
    <property type="entry name" value="COX3"/>
    <property type="match status" value="1"/>
</dbReference>
<dbReference type="SUPFAM" id="SSF81452">
    <property type="entry name" value="Cytochrome c oxidase subunit III-like"/>
    <property type="match status" value="1"/>
</dbReference>
<evidence type="ECO:0000259" key="10">
    <source>
        <dbReference type="PROSITE" id="PS50253"/>
    </source>
</evidence>
<comment type="subcellular location">
    <subcellularLocation>
        <location evidence="1">Membrane</location>
        <topology evidence="1">Multi-pass membrane protein</topology>
    </subcellularLocation>
</comment>
<geneLocation type="mitochondrion" evidence="11"/>
<dbReference type="InterPro" id="IPR024791">
    <property type="entry name" value="Cyt_c/ubiquinol_Oxase_su3"/>
</dbReference>
<keyword evidence="5" id="KW-1278">Translocase</keyword>
<evidence type="ECO:0000256" key="6">
    <source>
        <dbReference type="ARBA" id="ARBA00022989"/>
    </source>
</evidence>
<gene>
    <name evidence="11" type="primary">cox3</name>
</gene>
<name>A0A3Q8UA43_9HYME</name>
<dbReference type="GO" id="GO:0005739">
    <property type="term" value="C:mitochondrion"/>
    <property type="evidence" value="ECO:0007669"/>
    <property type="project" value="TreeGrafter"/>
</dbReference>
<feature type="transmembrane region" description="Helical" evidence="9">
    <location>
        <begin position="152"/>
        <end position="169"/>
    </location>
</feature>
<feature type="transmembrane region" description="Helical" evidence="9">
    <location>
        <begin position="231"/>
        <end position="251"/>
    </location>
</feature>
<evidence type="ECO:0000256" key="4">
    <source>
        <dbReference type="ARBA" id="ARBA00022692"/>
    </source>
</evidence>
<keyword evidence="4 8" id="KW-0812">Transmembrane</keyword>
<organism evidence="11">
    <name type="scientific">Ismarus sp. ZJUH_2016020</name>
    <dbReference type="NCBI Taxonomy" id="2491162"/>
    <lineage>
        <taxon>Eukaryota</taxon>
        <taxon>Metazoa</taxon>
        <taxon>Ecdysozoa</taxon>
        <taxon>Arthropoda</taxon>
        <taxon>Hexapoda</taxon>
        <taxon>Insecta</taxon>
        <taxon>Pterygota</taxon>
        <taxon>Neoptera</taxon>
        <taxon>Endopterygota</taxon>
        <taxon>Hymenoptera</taxon>
        <taxon>Apocrita</taxon>
        <taxon>Proctotrupomorpha</taxon>
        <taxon>Diaprioidea</taxon>
        <taxon>Diapriidae</taxon>
        <taxon>Ismarinae</taxon>
        <taxon>Ismarus</taxon>
    </lineage>
</organism>
<dbReference type="GO" id="GO:0006123">
    <property type="term" value="P:mitochondrial electron transport, cytochrome c to oxygen"/>
    <property type="evidence" value="ECO:0007669"/>
    <property type="project" value="TreeGrafter"/>
</dbReference>
<dbReference type="InterPro" id="IPR000298">
    <property type="entry name" value="Cyt_c_oxidase-like_su3"/>
</dbReference>
<feature type="domain" description="Heme-copper oxidase subunit III family profile" evidence="10">
    <location>
        <begin position="1"/>
        <end position="252"/>
    </location>
</feature>
<proteinExistence type="inferred from homology"/>
<dbReference type="PANTHER" id="PTHR11403">
    <property type="entry name" value="CYTOCHROME C OXIDASE SUBUNIT III"/>
    <property type="match status" value="1"/>
</dbReference>
<evidence type="ECO:0000256" key="9">
    <source>
        <dbReference type="SAM" id="Phobius"/>
    </source>
</evidence>
<evidence type="ECO:0000256" key="8">
    <source>
        <dbReference type="RuleBase" id="RU003375"/>
    </source>
</evidence>
<feature type="transmembrane region" description="Helical" evidence="9">
    <location>
        <begin position="189"/>
        <end position="211"/>
    </location>
</feature>
<reference evidence="11" key="1">
    <citation type="journal article" date="2018" name="Mol. Phylogenet. Evol.">
        <title>Mitochondrial phylogenomics of the Hymenoptera.</title>
        <authorList>
            <person name="Tang P."/>
            <person name="Zhu J.C."/>
            <person name="Zheng B.Y."/>
            <person name="Wei S.J."/>
            <person name="Sharkey M."/>
            <person name="Chen X.X."/>
            <person name="Vogler A.P."/>
        </authorList>
    </citation>
    <scope>NUCLEOTIDE SEQUENCE</scope>
</reference>
<evidence type="ECO:0000313" key="11">
    <source>
        <dbReference type="EMBL" id="AZL93314.1"/>
    </source>
</evidence>
<feature type="transmembrane region" description="Helical" evidence="9">
    <location>
        <begin position="7"/>
        <end position="25"/>
    </location>
</feature>
<evidence type="ECO:0000256" key="3">
    <source>
        <dbReference type="ARBA" id="ARBA00015944"/>
    </source>
</evidence>